<dbReference type="AlphaFoldDB" id="A0A7V3RIE5"/>
<evidence type="ECO:0000256" key="7">
    <source>
        <dbReference type="ARBA" id="ARBA00022927"/>
    </source>
</evidence>
<keyword evidence="7" id="KW-0653">Protein transport</keyword>
<evidence type="ECO:0000256" key="6">
    <source>
        <dbReference type="ARBA" id="ARBA00022692"/>
    </source>
</evidence>
<reference evidence="11" key="1">
    <citation type="journal article" date="2020" name="mSystems">
        <title>Genome- and Community-Level Interaction Insights into Carbon Utilization and Element Cycling Functions of Hydrothermarchaeota in Hydrothermal Sediment.</title>
        <authorList>
            <person name="Zhou Z."/>
            <person name="Liu Y."/>
            <person name="Xu W."/>
            <person name="Pan J."/>
            <person name="Luo Z.H."/>
            <person name="Li M."/>
        </authorList>
    </citation>
    <scope>NUCLEOTIDE SEQUENCE [LARGE SCALE GENOMIC DNA]</scope>
    <source>
        <strain evidence="11">SpSt-961</strain>
    </source>
</reference>
<dbReference type="InterPro" id="IPR006260">
    <property type="entry name" value="TonB/TolA_C"/>
</dbReference>
<evidence type="ECO:0000256" key="1">
    <source>
        <dbReference type="ARBA" id="ARBA00004383"/>
    </source>
</evidence>
<evidence type="ECO:0000256" key="4">
    <source>
        <dbReference type="ARBA" id="ARBA00022475"/>
    </source>
</evidence>
<keyword evidence="6" id="KW-0812">Transmembrane</keyword>
<dbReference type="GO" id="GO:0015031">
    <property type="term" value="P:protein transport"/>
    <property type="evidence" value="ECO:0007669"/>
    <property type="project" value="UniProtKB-KW"/>
</dbReference>
<keyword evidence="3" id="KW-0813">Transport</keyword>
<dbReference type="PROSITE" id="PS52015">
    <property type="entry name" value="TONB_CTD"/>
    <property type="match status" value="1"/>
</dbReference>
<dbReference type="GO" id="GO:0055085">
    <property type="term" value="P:transmembrane transport"/>
    <property type="evidence" value="ECO:0007669"/>
    <property type="project" value="InterPro"/>
</dbReference>
<evidence type="ECO:0000256" key="8">
    <source>
        <dbReference type="ARBA" id="ARBA00022989"/>
    </source>
</evidence>
<protein>
    <submittedName>
        <fullName evidence="11">Energy transducer TonB</fullName>
    </submittedName>
</protein>
<keyword evidence="4" id="KW-1003">Cell membrane</keyword>
<keyword evidence="8" id="KW-1133">Transmembrane helix</keyword>
<dbReference type="InterPro" id="IPR051045">
    <property type="entry name" value="TonB-dependent_transducer"/>
</dbReference>
<evidence type="ECO:0000256" key="5">
    <source>
        <dbReference type="ARBA" id="ARBA00022519"/>
    </source>
</evidence>
<sequence>MMLFKDKRLDLGIVISIIIHILLFLLFSRSTSASTGAYEDIREVTLLDQSYRPEVAKVVSKGSIWGEIKETPAPATGSYGGSDIVTPAIDLNVKLDRSQAKIDLNRYTPQEGVGEVIKIGSVKNGTMKSTEEILAEKPISLAKNLPRGAGAEGGTGIGVYGGIGRQAQAPSIKIDKKPPPTQTSQIGMKIEEKVEEKLKIETKGTSISLAGPIAERQILKKMLPQYPAWCLQKGISGVVKIRIEVNPEGSVRENIRVEISSGYPDLDQSVVNAVKAWLFAPLPSNVKQEIQWGIITFKFVCG</sequence>
<dbReference type="InterPro" id="IPR037682">
    <property type="entry name" value="TonB_C"/>
</dbReference>
<evidence type="ECO:0000256" key="2">
    <source>
        <dbReference type="ARBA" id="ARBA00006555"/>
    </source>
</evidence>
<evidence type="ECO:0000313" key="11">
    <source>
        <dbReference type="EMBL" id="HGE78795.1"/>
    </source>
</evidence>
<dbReference type="GO" id="GO:0005886">
    <property type="term" value="C:plasma membrane"/>
    <property type="evidence" value="ECO:0007669"/>
    <property type="project" value="UniProtKB-SubCell"/>
</dbReference>
<comment type="caution">
    <text evidence="11">The sequence shown here is derived from an EMBL/GenBank/DDBJ whole genome shotgun (WGS) entry which is preliminary data.</text>
</comment>
<dbReference type="NCBIfam" id="TIGR01352">
    <property type="entry name" value="tonB_Cterm"/>
    <property type="match status" value="1"/>
</dbReference>
<evidence type="ECO:0000256" key="9">
    <source>
        <dbReference type="ARBA" id="ARBA00023136"/>
    </source>
</evidence>
<comment type="subcellular location">
    <subcellularLocation>
        <location evidence="1">Cell inner membrane</location>
        <topology evidence="1">Single-pass membrane protein</topology>
        <orientation evidence="1">Periplasmic side</orientation>
    </subcellularLocation>
</comment>
<dbReference type="Gene3D" id="3.30.1150.10">
    <property type="match status" value="1"/>
</dbReference>
<comment type="similarity">
    <text evidence="2">Belongs to the TonB family.</text>
</comment>
<dbReference type="EMBL" id="DTOZ01000180">
    <property type="protein sequence ID" value="HGE78795.1"/>
    <property type="molecule type" value="Genomic_DNA"/>
</dbReference>
<evidence type="ECO:0000259" key="10">
    <source>
        <dbReference type="PROSITE" id="PS52015"/>
    </source>
</evidence>
<proteinExistence type="inferred from homology"/>
<dbReference type="Pfam" id="PF03544">
    <property type="entry name" value="TonB_C"/>
    <property type="match status" value="1"/>
</dbReference>
<organism evidence="11">
    <name type="scientific">candidate division WOR-3 bacterium</name>
    <dbReference type="NCBI Taxonomy" id="2052148"/>
    <lineage>
        <taxon>Bacteria</taxon>
        <taxon>Bacteria division WOR-3</taxon>
    </lineage>
</organism>
<keyword evidence="5" id="KW-0997">Cell inner membrane</keyword>
<name>A0A7V3RIE5_UNCW3</name>
<dbReference type="SUPFAM" id="SSF74653">
    <property type="entry name" value="TolA/TonB C-terminal domain"/>
    <property type="match status" value="1"/>
</dbReference>
<feature type="domain" description="TonB C-terminal" evidence="10">
    <location>
        <begin position="211"/>
        <end position="302"/>
    </location>
</feature>
<evidence type="ECO:0000256" key="3">
    <source>
        <dbReference type="ARBA" id="ARBA00022448"/>
    </source>
</evidence>
<gene>
    <name evidence="11" type="ORF">ENX68_07365</name>
</gene>
<accession>A0A7V3RIE5</accession>
<keyword evidence="9" id="KW-0472">Membrane</keyword>
<dbReference type="PANTHER" id="PTHR33446">
    <property type="entry name" value="PROTEIN TONB-RELATED"/>
    <property type="match status" value="1"/>
</dbReference>